<dbReference type="Gene3D" id="2.90.10.10">
    <property type="entry name" value="Bulb-type lectin domain"/>
    <property type="match status" value="1"/>
</dbReference>
<feature type="chain" id="PRO_5031425914" description="non-specific serine/threonine protein kinase" evidence="17">
    <location>
        <begin position="21"/>
        <end position="646"/>
    </location>
</feature>
<dbReference type="EnsemblPlants" id="evm.model.07.737">
    <property type="protein sequence ID" value="cds.evm.model.07.737"/>
    <property type="gene ID" value="evm.TU.07.737"/>
</dbReference>
<dbReference type="EMBL" id="UZAU01000645">
    <property type="status" value="NOT_ANNOTATED_CDS"/>
    <property type="molecule type" value="Genomic_DNA"/>
</dbReference>
<evidence type="ECO:0000256" key="11">
    <source>
        <dbReference type="ARBA" id="ARBA00023136"/>
    </source>
</evidence>
<keyword evidence="12" id="KW-1015">Disulfide bond</keyword>
<evidence type="ECO:0000256" key="9">
    <source>
        <dbReference type="ARBA" id="ARBA00022840"/>
    </source>
</evidence>
<dbReference type="GO" id="GO:0048544">
    <property type="term" value="P:recognition of pollen"/>
    <property type="evidence" value="ECO:0007669"/>
    <property type="project" value="InterPro"/>
</dbReference>
<dbReference type="OMA" id="NQEWYLT"/>
<keyword evidence="23" id="KW-1185">Reference proteome</keyword>
<evidence type="ECO:0000313" key="22">
    <source>
        <dbReference type="EnsemblPlants" id="cds.evm.model.07.737"/>
    </source>
</evidence>
<dbReference type="Proteomes" id="UP000596661">
    <property type="component" value="Chromosome 7"/>
</dbReference>
<dbReference type="SMART" id="SM00108">
    <property type="entry name" value="B_lectin"/>
    <property type="match status" value="1"/>
</dbReference>
<dbReference type="GO" id="GO:0016020">
    <property type="term" value="C:membrane"/>
    <property type="evidence" value="ECO:0007669"/>
    <property type="project" value="UniProtKB-SubCell"/>
</dbReference>
<feature type="domain" description="Protein kinase" evidence="18">
    <location>
        <begin position="385"/>
        <end position="646"/>
    </location>
</feature>
<keyword evidence="3" id="KW-0723">Serine/threonine-protein kinase</keyword>
<dbReference type="PROSITE" id="PS50948">
    <property type="entry name" value="PAN"/>
    <property type="match status" value="1"/>
</dbReference>
<dbReference type="PROSITE" id="PS50927">
    <property type="entry name" value="BULB_LECTIN"/>
    <property type="match status" value="1"/>
</dbReference>
<evidence type="ECO:0000256" key="8">
    <source>
        <dbReference type="ARBA" id="ARBA00022777"/>
    </source>
</evidence>
<keyword evidence="7" id="KW-0547">Nucleotide-binding</keyword>
<evidence type="ECO:0000256" key="10">
    <source>
        <dbReference type="ARBA" id="ARBA00022989"/>
    </source>
</evidence>
<keyword evidence="11" id="KW-0472">Membrane</keyword>
<keyword evidence="5" id="KW-0812">Transmembrane</keyword>
<evidence type="ECO:0000256" key="2">
    <source>
        <dbReference type="ARBA" id="ARBA00012513"/>
    </source>
</evidence>
<evidence type="ECO:0000259" key="19">
    <source>
        <dbReference type="PROSITE" id="PS50026"/>
    </source>
</evidence>
<dbReference type="InterPro" id="IPR001480">
    <property type="entry name" value="Bulb-type_lectin_dom"/>
</dbReference>
<accession>A0A803Q679</accession>
<keyword evidence="10" id="KW-1133">Transmembrane helix</keyword>
<feature type="domain" description="EGF-like" evidence="19">
    <location>
        <begin position="209"/>
        <end position="245"/>
    </location>
</feature>
<evidence type="ECO:0000259" key="20">
    <source>
        <dbReference type="PROSITE" id="PS50927"/>
    </source>
</evidence>
<evidence type="ECO:0000313" key="23">
    <source>
        <dbReference type="Proteomes" id="UP000596661"/>
    </source>
</evidence>
<evidence type="ECO:0000256" key="16">
    <source>
        <dbReference type="PROSITE-ProRule" id="PRU00076"/>
    </source>
</evidence>
<evidence type="ECO:0000259" key="18">
    <source>
        <dbReference type="PROSITE" id="PS50011"/>
    </source>
</evidence>
<dbReference type="SMART" id="SM00473">
    <property type="entry name" value="PAN_AP"/>
    <property type="match status" value="1"/>
</dbReference>
<evidence type="ECO:0000256" key="5">
    <source>
        <dbReference type="ARBA" id="ARBA00022692"/>
    </source>
</evidence>
<dbReference type="Gene3D" id="1.10.510.10">
    <property type="entry name" value="Transferase(Phosphotransferase) domain 1"/>
    <property type="match status" value="1"/>
</dbReference>
<dbReference type="Pfam" id="PF01453">
    <property type="entry name" value="B_lectin"/>
    <property type="match status" value="1"/>
</dbReference>
<dbReference type="EC" id="2.7.11.1" evidence="2"/>
<dbReference type="Pfam" id="PF07714">
    <property type="entry name" value="PK_Tyr_Ser-Thr"/>
    <property type="match status" value="2"/>
</dbReference>
<evidence type="ECO:0000256" key="15">
    <source>
        <dbReference type="ARBA" id="ARBA00048679"/>
    </source>
</evidence>
<evidence type="ECO:0000256" key="14">
    <source>
        <dbReference type="ARBA" id="ARBA00047899"/>
    </source>
</evidence>
<evidence type="ECO:0000256" key="12">
    <source>
        <dbReference type="ARBA" id="ARBA00023157"/>
    </source>
</evidence>
<dbReference type="Gramene" id="evm.model.07.737">
    <property type="protein sequence ID" value="cds.evm.model.07.737"/>
    <property type="gene ID" value="evm.TU.07.737"/>
</dbReference>
<name>A0A803Q679_CANSA</name>
<dbReference type="FunFam" id="2.90.10.10:FF:000005">
    <property type="entry name" value="G-type lectin S-receptor-like serine/threonine-protein kinase"/>
    <property type="match status" value="1"/>
</dbReference>
<feature type="domain" description="Bulb-type lectin" evidence="20">
    <location>
        <begin position="22"/>
        <end position="142"/>
    </location>
</feature>
<dbReference type="PROSITE" id="PS50011">
    <property type="entry name" value="PROTEIN_KINASE_DOM"/>
    <property type="match status" value="1"/>
</dbReference>
<dbReference type="PROSITE" id="PS50026">
    <property type="entry name" value="EGF_3"/>
    <property type="match status" value="1"/>
</dbReference>
<evidence type="ECO:0000256" key="7">
    <source>
        <dbReference type="ARBA" id="ARBA00022741"/>
    </source>
</evidence>
<feature type="signal peptide" evidence="17">
    <location>
        <begin position="1"/>
        <end position="20"/>
    </location>
</feature>
<dbReference type="FunFam" id="1.10.510.10:FF:001722">
    <property type="entry name" value="G-type lectin S-receptor-like serine/threonine-protein kinase B120"/>
    <property type="match status" value="1"/>
</dbReference>
<organism evidence="22 23">
    <name type="scientific">Cannabis sativa</name>
    <name type="common">Hemp</name>
    <name type="synonym">Marijuana</name>
    <dbReference type="NCBI Taxonomy" id="3483"/>
    <lineage>
        <taxon>Eukaryota</taxon>
        <taxon>Viridiplantae</taxon>
        <taxon>Streptophyta</taxon>
        <taxon>Embryophyta</taxon>
        <taxon>Tracheophyta</taxon>
        <taxon>Spermatophyta</taxon>
        <taxon>Magnoliopsida</taxon>
        <taxon>eudicotyledons</taxon>
        <taxon>Gunneridae</taxon>
        <taxon>Pentapetalae</taxon>
        <taxon>rosids</taxon>
        <taxon>fabids</taxon>
        <taxon>Rosales</taxon>
        <taxon>Cannabaceae</taxon>
        <taxon>Cannabis</taxon>
    </lineage>
</organism>
<dbReference type="Pfam" id="PF11883">
    <property type="entry name" value="DUF3403"/>
    <property type="match status" value="1"/>
</dbReference>
<dbReference type="InterPro" id="IPR000858">
    <property type="entry name" value="S_locus_glycoprot_dom"/>
</dbReference>
<dbReference type="GO" id="GO:0005524">
    <property type="term" value="F:ATP binding"/>
    <property type="evidence" value="ECO:0007669"/>
    <property type="project" value="UniProtKB-KW"/>
</dbReference>
<dbReference type="PANTHER" id="PTHR32444">
    <property type="entry name" value="BULB-TYPE LECTIN DOMAIN-CONTAINING PROTEIN"/>
    <property type="match status" value="1"/>
</dbReference>
<dbReference type="Pfam" id="PF00954">
    <property type="entry name" value="S_locus_glycop"/>
    <property type="match status" value="1"/>
</dbReference>
<dbReference type="InterPro" id="IPR036426">
    <property type="entry name" value="Bulb-type_lectin_dom_sf"/>
</dbReference>
<evidence type="ECO:0000256" key="4">
    <source>
        <dbReference type="ARBA" id="ARBA00022679"/>
    </source>
</evidence>
<keyword evidence="13" id="KW-0325">Glycoprotein</keyword>
<dbReference type="Gene3D" id="3.30.200.20">
    <property type="entry name" value="Phosphorylase Kinase, domain 1"/>
    <property type="match status" value="1"/>
</dbReference>
<evidence type="ECO:0000256" key="6">
    <source>
        <dbReference type="ARBA" id="ARBA00022729"/>
    </source>
</evidence>
<sequence>MTAVKLFVVLFIFFPNYSSATDTVTPSKPLLDDGQTLISAGEVFELGFFSPTNSVNRYVGLWYKKAPQGMILWVANRDKPLKDSSGRLSITQTGKVVILNNQSSTPIWASDSSAKNPTLQLLSTGNLVVKDGGSGKLVWQSFDHPCDTLIAGMKLGWNLETRQNWILSSWNSPNDPSTGNYTYEVDPRGLPQIIQRKGSEEWVSVYTLQKDQCDSFEHCGPNGVCNVNLDLICHCPTGFVPKMPRDWERFDWGSGCVPKTKLNCSSEKGFKKFSHYKLPYGLKFLAQRTVLSIEDCKEICLRNCSCSAYALSGVSGCMLWFDEDLIDMTEYNVGGQDLYIKMAASELAERMLPNQEEEQHSDALTEDVELPLFDLNTIMSATDNFSTGNKIGEGGFGPVYMAVLPTGQEVAVKRLSKDSGQGVIEFKNEVILIAKLQHRNLVRLLGCCIHREERMLIYEYMPNKSLDLYLFNFGLARIFGGDQNEVTTKRVVGTYGYMSPEYAIDGLFSVKSDVFSFGVMILEILSGKRNRGFQHSDHDLNLLGHAWKLWNEKRPLEVVDVLVKDVNESEAMRCIQVGLLCVQKRPEDRPLMSAVLFMLDSENPSLPQPKQPGFYVGRVSSEVDSSSSCNQPFTSTELTVTRLQGR</sequence>
<evidence type="ECO:0000256" key="1">
    <source>
        <dbReference type="ARBA" id="ARBA00004167"/>
    </source>
</evidence>
<dbReference type="InterPro" id="IPR003609">
    <property type="entry name" value="Pan_app"/>
</dbReference>
<evidence type="ECO:0000256" key="17">
    <source>
        <dbReference type="SAM" id="SignalP"/>
    </source>
</evidence>
<dbReference type="SUPFAM" id="SSF51110">
    <property type="entry name" value="alpha-D-mannose-specific plant lectins"/>
    <property type="match status" value="1"/>
</dbReference>
<evidence type="ECO:0000259" key="21">
    <source>
        <dbReference type="PROSITE" id="PS50948"/>
    </source>
</evidence>
<reference evidence="22" key="1">
    <citation type="submission" date="2018-11" db="EMBL/GenBank/DDBJ databases">
        <authorList>
            <person name="Grassa J C."/>
        </authorList>
    </citation>
    <scope>NUCLEOTIDE SEQUENCE [LARGE SCALE GENOMIC DNA]</scope>
</reference>
<proteinExistence type="predicted"/>
<evidence type="ECO:0000256" key="13">
    <source>
        <dbReference type="ARBA" id="ARBA00023180"/>
    </source>
</evidence>
<keyword evidence="8" id="KW-0418">Kinase</keyword>
<dbReference type="CDD" id="cd00028">
    <property type="entry name" value="B_lectin"/>
    <property type="match status" value="1"/>
</dbReference>
<dbReference type="InterPro" id="IPR001245">
    <property type="entry name" value="Ser-Thr/Tyr_kinase_cat_dom"/>
</dbReference>
<dbReference type="InterPro" id="IPR000742">
    <property type="entry name" value="EGF"/>
</dbReference>
<keyword evidence="9" id="KW-0067">ATP-binding</keyword>
<dbReference type="PANTHER" id="PTHR32444:SF158">
    <property type="entry name" value="RECEPTOR-LIKE SERINE_THREONINE-PROTEIN KINASE"/>
    <property type="match status" value="1"/>
</dbReference>
<comment type="catalytic activity">
    <reaction evidence="14">
        <text>L-threonyl-[protein] + ATP = O-phospho-L-threonyl-[protein] + ADP + H(+)</text>
        <dbReference type="Rhea" id="RHEA:46608"/>
        <dbReference type="Rhea" id="RHEA-COMP:11060"/>
        <dbReference type="Rhea" id="RHEA-COMP:11605"/>
        <dbReference type="ChEBI" id="CHEBI:15378"/>
        <dbReference type="ChEBI" id="CHEBI:30013"/>
        <dbReference type="ChEBI" id="CHEBI:30616"/>
        <dbReference type="ChEBI" id="CHEBI:61977"/>
        <dbReference type="ChEBI" id="CHEBI:456216"/>
        <dbReference type="EC" id="2.7.11.1"/>
    </reaction>
</comment>
<comment type="subcellular location">
    <subcellularLocation>
        <location evidence="1">Membrane</location>
        <topology evidence="1">Single-pass membrane protein</topology>
    </subcellularLocation>
</comment>
<dbReference type="InterPro" id="IPR021820">
    <property type="entry name" value="S-locus_recpt_kinase_C"/>
</dbReference>
<keyword evidence="4" id="KW-0808">Transferase</keyword>
<keyword evidence="6 17" id="KW-0732">Signal</keyword>
<evidence type="ECO:0000256" key="3">
    <source>
        <dbReference type="ARBA" id="ARBA00022527"/>
    </source>
</evidence>
<dbReference type="FunFam" id="3.30.200.20:FF:000195">
    <property type="entry name" value="G-type lectin S-receptor-like serine/threonine-protein kinase"/>
    <property type="match status" value="1"/>
</dbReference>
<protein>
    <recommendedName>
        <fullName evidence="2">non-specific serine/threonine protein kinase</fullName>
        <ecNumber evidence="2">2.7.11.1</ecNumber>
    </recommendedName>
</protein>
<dbReference type="AlphaFoldDB" id="A0A803Q679"/>
<dbReference type="CDD" id="cd01098">
    <property type="entry name" value="PAN_AP_plant"/>
    <property type="match status" value="1"/>
</dbReference>
<comment type="catalytic activity">
    <reaction evidence="15">
        <text>L-seryl-[protein] + ATP = O-phospho-L-seryl-[protein] + ADP + H(+)</text>
        <dbReference type="Rhea" id="RHEA:17989"/>
        <dbReference type="Rhea" id="RHEA-COMP:9863"/>
        <dbReference type="Rhea" id="RHEA-COMP:11604"/>
        <dbReference type="ChEBI" id="CHEBI:15378"/>
        <dbReference type="ChEBI" id="CHEBI:29999"/>
        <dbReference type="ChEBI" id="CHEBI:30616"/>
        <dbReference type="ChEBI" id="CHEBI:83421"/>
        <dbReference type="ChEBI" id="CHEBI:456216"/>
        <dbReference type="EC" id="2.7.11.1"/>
    </reaction>
</comment>
<dbReference type="GO" id="GO:0004674">
    <property type="term" value="F:protein serine/threonine kinase activity"/>
    <property type="evidence" value="ECO:0007669"/>
    <property type="project" value="UniProtKB-KW"/>
</dbReference>
<dbReference type="InterPro" id="IPR011009">
    <property type="entry name" value="Kinase-like_dom_sf"/>
</dbReference>
<dbReference type="SUPFAM" id="SSF56112">
    <property type="entry name" value="Protein kinase-like (PK-like)"/>
    <property type="match status" value="1"/>
</dbReference>
<feature type="domain" description="Apple" evidence="21">
    <location>
        <begin position="264"/>
        <end position="343"/>
    </location>
</feature>
<dbReference type="Pfam" id="PF08276">
    <property type="entry name" value="PAN_2"/>
    <property type="match status" value="1"/>
</dbReference>
<keyword evidence="16" id="KW-0245">EGF-like domain</keyword>
<comment type="caution">
    <text evidence="16">Lacks conserved residue(s) required for the propagation of feature annotation.</text>
</comment>
<dbReference type="InterPro" id="IPR000719">
    <property type="entry name" value="Prot_kinase_dom"/>
</dbReference>
<reference evidence="22" key="2">
    <citation type="submission" date="2021-03" db="UniProtKB">
        <authorList>
            <consortium name="EnsemblPlants"/>
        </authorList>
    </citation>
    <scope>IDENTIFICATION</scope>
</reference>